<dbReference type="EMBL" id="JACHIE010000010">
    <property type="protein sequence ID" value="MBB6457709.1"/>
    <property type="molecule type" value="Genomic_DNA"/>
</dbReference>
<keyword evidence="2" id="KW-1185">Reference proteome</keyword>
<protein>
    <submittedName>
        <fullName evidence="1">Uncharacterized protein</fullName>
    </submittedName>
</protein>
<accession>A0A841QFE1</accession>
<name>A0A841QFE1_9PROT</name>
<dbReference type="Proteomes" id="UP000578000">
    <property type="component" value="Unassembled WGS sequence"/>
</dbReference>
<dbReference type="AlphaFoldDB" id="A0A841QFE1"/>
<proteinExistence type="predicted"/>
<reference evidence="1 2" key="1">
    <citation type="submission" date="2020-08" db="EMBL/GenBank/DDBJ databases">
        <title>Genomic Encyclopedia of Type Strains, Phase IV (KMG-IV): sequencing the most valuable type-strain genomes for metagenomic binning, comparative biology and taxonomic classification.</title>
        <authorList>
            <person name="Goeker M."/>
        </authorList>
    </citation>
    <scope>NUCLEOTIDE SEQUENCE [LARGE SCALE GENOMIC DNA]</scope>
    <source>
        <strain evidence="1 2">DSM 4491</strain>
    </source>
</reference>
<evidence type="ECO:0000313" key="1">
    <source>
        <dbReference type="EMBL" id="MBB6457709.1"/>
    </source>
</evidence>
<gene>
    <name evidence="1" type="ORF">HNR55_002311</name>
</gene>
<organism evidence="1 2">
    <name type="scientific">Acetobacter lovaniensis</name>
    <dbReference type="NCBI Taxonomy" id="104100"/>
    <lineage>
        <taxon>Bacteria</taxon>
        <taxon>Pseudomonadati</taxon>
        <taxon>Pseudomonadota</taxon>
        <taxon>Alphaproteobacteria</taxon>
        <taxon>Acetobacterales</taxon>
        <taxon>Acetobacteraceae</taxon>
        <taxon>Acetobacter</taxon>
    </lineage>
</organism>
<sequence>MNTSSFEALASAWARIAEEAQLPADYDGVA</sequence>
<comment type="caution">
    <text evidence="1">The sequence shown here is derived from an EMBL/GenBank/DDBJ whole genome shotgun (WGS) entry which is preliminary data.</text>
</comment>
<evidence type="ECO:0000313" key="2">
    <source>
        <dbReference type="Proteomes" id="UP000578000"/>
    </source>
</evidence>